<evidence type="ECO:0000256" key="8">
    <source>
        <dbReference type="ARBA" id="ARBA00022989"/>
    </source>
</evidence>
<proteinExistence type="inferred from homology"/>
<feature type="transmembrane region" description="Helical" evidence="14">
    <location>
        <begin position="1473"/>
        <end position="1489"/>
    </location>
</feature>
<evidence type="ECO:0000256" key="4">
    <source>
        <dbReference type="ARBA" id="ARBA00022448"/>
    </source>
</evidence>
<feature type="compositionally biased region" description="Polar residues" evidence="13">
    <location>
        <begin position="538"/>
        <end position="562"/>
    </location>
</feature>
<evidence type="ECO:0000256" key="2">
    <source>
        <dbReference type="ARBA" id="ARBA00005542"/>
    </source>
</evidence>
<evidence type="ECO:0000313" key="18">
    <source>
        <dbReference type="Proteomes" id="UP000663842"/>
    </source>
</evidence>
<feature type="domain" description="EGF-like" evidence="16">
    <location>
        <begin position="1357"/>
        <end position="1397"/>
    </location>
</feature>
<feature type="transmembrane region" description="Helical" evidence="14">
    <location>
        <begin position="1437"/>
        <end position="1453"/>
    </location>
</feature>
<dbReference type="Gene3D" id="2.30.29.30">
    <property type="entry name" value="Pleckstrin-homology domain (PH domain)/Phosphotyrosine-binding domain (PTB)"/>
    <property type="match status" value="1"/>
</dbReference>
<feature type="region of interest" description="Disordered" evidence="13">
    <location>
        <begin position="261"/>
        <end position="287"/>
    </location>
</feature>
<dbReference type="GO" id="GO:0032934">
    <property type="term" value="F:sterol binding"/>
    <property type="evidence" value="ECO:0007669"/>
    <property type="project" value="TreeGrafter"/>
</dbReference>
<keyword evidence="8 14" id="KW-1133">Transmembrane helix</keyword>
<dbReference type="GO" id="GO:0005886">
    <property type="term" value="C:plasma membrane"/>
    <property type="evidence" value="ECO:0007669"/>
    <property type="project" value="UniProtKB-SubCell"/>
</dbReference>
<feature type="compositionally biased region" description="Acidic residues" evidence="13">
    <location>
        <begin position="266"/>
        <end position="278"/>
    </location>
</feature>
<dbReference type="Gene3D" id="3.30.70.3490">
    <property type="match status" value="1"/>
</dbReference>
<organism evidence="17 18">
    <name type="scientific">Rotaria magnacalcarata</name>
    <dbReference type="NCBI Taxonomy" id="392030"/>
    <lineage>
        <taxon>Eukaryota</taxon>
        <taxon>Metazoa</taxon>
        <taxon>Spiralia</taxon>
        <taxon>Gnathifera</taxon>
        <taxon>Rotifera</taxon>
        <taxon>Eurotatoria</taxon>
        <taxon>Bdelloidea</taxon>
        <taxon>Philodinida</taxon>
        <taxon>Philodinidae</taxon>
        <taxon>Rotaria</taxon>
    </lineage>
</organism>
<name>A0A818XGK0_9BILA</name>
<dbReference type="Gene3D" id="2.40.160.120">
    <property type="match status" value="1"/>
</dbReference>
<feature type="transmembrane region" description="Helical" evidence="14">
    <location>
        <begin position="1552"/>
        <end position="1571"/>
    </location>
</feature>
<dbReference type="SUPFAM" id="SSF144000">
    <property type="entry name" value="Oxysterol-binding protein-like"/>
    <property type="match status" value="1"/>
</dbReference>
<dbReference type="GO" id="GO:0006869">
    <property type="term" value="P:lipid transport"/>
    <property type="evidence" value="ECO:0007669"/>
    <property type="project" value="UniProtKB-KW"/>
</dbReference>
<comment type="similarity">
    <text evidence="3">Belongs to the OSBP family.</text>
</comment>
<dbReference type="Pfam" id="PF00169">
    <property type="entry name" value="PH"/>
    <property type="match status" value="1"/>
</dbReference>
<dbReference type="Pfam" id="PF12036">
    <property type="entry name" value="DUF3522"/>
    <property type="match status" value="1"/>
</dbReference>
<evidence type="ECO:0000256" key="10">
    <source>
        <dbReference type="ARBA" id="ARBA00023121"/>
    </source>
</evidence>
<keyword evidence="11 14" id="KW-0472">Membrane</keyword>
<feature type="domain" description="PH" evidence="15">
    <location>
        <begin position="163"/>
        <end position="255"/>
    </location>
</feature>
<evidence type="ECO:0000256" key="9">
    <source>
        <dbReference type="ARBA" id="ARBA00023055"/>
    </source>
</evidence>
<comment type="caution">
    <text evidence="17">The sequence shown here is derived from an EMBL/GenBank/DDBJ whole genome shotgun (WGS) entry which is preliminary data.</text>
</comment>
<protein>
    <submittedName>
        <fullName evidence="17">Uncharacterized protein</fullName>
    </submittedName>
</protein>
<evidence type="ECO:0000259" key="16">
    <source>
        <dbReference type="PROSITE" id="PS50026"/>
    </source>
</evidence>
<feature type="region of interest" description="Disordered" evidence="13">
    <location>
        <begin position="1619"/>
        <end position="1656"/>
    </location>
</feature>
<keyword evidence="12" id="KW-0245">EGF-like domain</keyword>
<dbReference type="InterPro" id="IPR021910">
    <property type="entry name" value="NGX6/PGAP6/MYMK"/>
</dbReference>
<evidence type="ECO:0000256" key="5">
    <source>
        <dbReference type="ARBA" id="ARBA00022475"/>
    </source>
</evidence>
<keyword evidence="12" id="KW-1015">Disulfide bond</keyword>
<dbReference type="PROSITE" id="PS50003">
    <property type="entry name" value="PH_DOMAIN"/>
    <property type="match status" value="1"/>
</dbReference>
<keyword evidence="4" id="KW-0813">Transport</keyword>
<dbReference type="EMBL" id="CAJOBF010000061">
    <property type="protein sequence ID" value="CAF3736826.1"/>
    <property type="molecule type" value="Genomic_DNA"/>
</dbReference>
<keyword evidence="7 14" id="KW-0812">Transmembrane</keyword>
<dbReference type="PANTHER" id="PTHR10972:SF205">
    <property type="entry name" value="OXYSTEROL-BINDING PROTEIN 1"/>
    <property type="match status" value="1"/>
</dbReference>
<accession>A0A818XGK0</accession>
<keyword evidence="9" id="KW-0445">Lipid transport</keyword>
<reference evidence="17" key="1">
    <citation type="submission" date="2021-02" db="EMBL/GenBank/DDBJ databases">
        <authorList>
            <person name="Nowell W R."/>
        </authorList>
    </citation>
    <scope>NUCLEOTIDE SEQUENCE</scope>
</reference>
<feature type="compositionally biased region" description="Polar residues" evidence="13">
    <location>
        <begin position="1619"/>
        <end position="1630"/>
    </location>
</feature>
<dbReference type="InterPro" id="IPR000648">
    <property type="entry name" value="Oxysterol-bd"/>
</dbReference>
<evidence type="ECO:0000256" key="11">
    <source>
        <dbReference type="ARBA" id="ARBA00023136"/>
    </source>
</evidence>
<dbReference type="PROSITE" id="PS00022">
    <property type="entry name" value="EGF_1"/>
    <property type="match status" value="1"/>
</dbReference>
<evidence type="ECO:0000256" key="7">
    <source>
        <dbReference type="ARBA" id="ARBA00022692"/>
    </source>
</evidence>
<evidence type="ECO:0000256" key="1">
    <source>
        <dbReference type="ARBA" id="ARBA00004651"/>
    </source>
</evidence>
<feature type="region of interest" description="Disordered" evidence="13">
    <location>
        <begin position="486"/>
        <end position="570"/>
    </location>
</feature>
<dbReference type="InterPro" id="IPR037239">
    <property type="entry name" value="OSBP_sf"/>
</dbReference>
<comment type="similarity">
    <text evidence="2">Belongs to the TMEM8 family.</text>
</comment>
<dbReference type="PROSITE" id="PS01186">
    <property type="entry name" value="EGF_2"/>
    <property type="match status" value="1"/>
</dbReference>
<evidence type="ECO:0000256" key="6">
    <source>
        <dbReference type="ARBA" id="ARBA00022553"/>
    </source>
</evidence>
<feature type="transmembrane region" description="Helical" evidence="14">
    <location>
        <begin position="1411"/>
        <end position="1430"/>
    </location>
</feature>
<feature type="compositionally biased region" description="Polar residues" evidence="13">
    <location>
        <begin position="86"/>
        <end position="97"/>
    </location>
</feature>
<dbReference type="InterPro" id="IPR001849">
    <property type="entry name" value="PH_domain"/>
</dbReference>
<keyword evidence="5" id="KW-1003">Cell membrane</keyword>
<evidence type="ECO:0000259" key="15">
    <source>
        <dbReference type="PROSITE" id="PS50003"/>
    </source>
</evidence>
<feature type="compositionally biased region" description="Basic and acidic residues" evidence="13">
    <location>
        <begin position="423"/>
        <end position="436"/>
    </location>
</feature>
<evidence type="ECO:0000256" key="3">
    <source>
        <dbReference type="ARBA" id="ARBA00008842"/>
    </source>
</evidence>
<dbReference type="PANTHER" id="PTHR10972">
    <property type="entry name" value="OXYSTEROL-BINDING PROTEIN-RELATED"/>
    <property type="match status" value="1"/>
</dbReference>
<dbReference type="SMART" id="SM00233">
    <property type="entry name" value="PH"/>
    <property type="match status" value="1"/>
</dbReference>
<feature type="transmembrane region" description="Helical" evidence="14">
    <location>
        <begin position="1577"/>
        <end position="1597"/>
    </location>
</feature>
<dbReference type="Proteomes" id="UP000663842">
    <property type="component" value="Unassembled WGS sequence"/>
</dbReference>
<feature type="disulfide bond" evidence="12">
    <location>
        <begin position="1387"/>
        <end position="1396"/>
    </location>
</feature>
<dbReference type="PROSITE" id="PS50026">
    <property type="entry name" value="EGF_3"/>
    <property type="match status" value="1"/>
</dbReference>
<evidence type="ECO:0000313" key="17">
    <source>
        <dbReference type="EMBL" id="CAF3736826.1"/>
    </source>
</evidence>
<feature type="region of interest" description="Disordered" evidence="13">
    <location>
        <begin position="86"/>
        <end position="111"/>
    </location>
</feature>
<feature type="compositionally biased region" description="Low complexity" evidence="13">
    <location>
        <begin position="101"/>
        <end position="111"/>
    </location>
</feature>
<evidence type="ECO:0000256" key="14">
    <source>
        <dbReference type="SAM" id="Phobius"/>
    </source>
</evidence>
<keyword evidence="10" id="KW-0446">Lipid-binding</keyword>
<dbReference type="SUPFAM" id="SSF50729">
    <property type="entry name" value="PH domain-like"/>
    <property type="match status" value="1"/>
</dbReference>
<comment type="caution">
    <text evidence="12">Lacks conserved residue(s) required for the propagation of feature annotation.</text>
</comment>
<feature type="compositionally biased region" description="Basic and acidic residues" evidence="13">
    <location>
        <begin position="1646"/>
        <end position="1656"/>
    </location>
</feature>
<feature type="region of interest" description="Disordered" evidence="13">
    <location>
        <begin position="1"/>
        <end position="33"/>
    </location>
</feature>
<feature type="transmembrane region" description="Helical" evidence="14">
    <location>
        <begin position="1518"/>
        <end position="1540"/>
    </location>
</feature>
<dbReference type="GO" id="GO:0005829">
    <property type="term" value="C:cytosol"/>
    <property type="evidence" value="ECO:0007669"/>
    <property type="project" value="TreeGrafter"/>
</dbReference>
<comment type="subcellular location">
    <subcellularLocation>
        <location evidence="1">Cell membrane</location>
        <topology evidence="1">Multi-pass membrane protein</topology>
    </subcellularLocation>
</comment>
<evidence type="ECO:0000256" key="13">
    <source>
        <dbReference type="SAM" id="MobiDB-lite"/>
    </source>
</evidence>
<dbReference type="InterPro" id="IPR000742">
    <property type="entry name" value="EGF"/>
</dbReference>
<dbReference type="FunFam" id="2.40.160.120:FF:000031">
    <property type="entry name" value="Oxysterol-binding protein 2"/>
    <property type="match status" value="1"/>
</dbReference>
<dbReference type="Pfam" id="PF01237">
    <property type="entry name" value="Oxysterol_BP"/>
    <property type="match status" value="1"/>
</dbReference>
<feature type="compositionally biased region" description="Acidic residues" evidence="13">
    <location>
        <begin position="499"/>
        <end position="515"/>
    </location>
</feature>
<dbReference type="InterPro" id="IPR011993">
    <property type="entry name" value="PH-like_dom_sf"/>
</dbReference>
<gene>
    <name evidence="17" type="ORF">UXM345_LOCUS1178</name>
</gene>
<evidence type="ECO:0000256" key="12">
    <source>
        <dbReference type="PROSITE-ProRule" id="PRU00076"/>
    </source>
</evidence>
<dbReference type="GO" id="GO:0097038">
    <property type="term" value="C:perinuclear endoplasmic reticulum"/>
    <property type="evidence" value="ECO:0007669"/>
    <property type="project" value="TreeGrafter"/>
</dbReference>
<feature type="region of interest" description="Disordered" evidence="13">
    <location>
        <begin position="423"/>
        <end position="442"/>
    </location>
</feature>
<sequence length="1656" mass="188587">MKSKRARNGPRTLTDDIRNTMRMPSSRPKQDTTPYLASIMNSSDPNADNPTFISRPNVASNFKRSPNSYPTISTLASILVAPSVAGTDNSKLNNLSETESENTSRLSLTNNSNQANTMLSTSMQNLNHPTNATTIGTGIVPLPANLQQPLHMQSTTPSVANGKDDMRGWLYKWTNYLKGYQKRWFVLQAGVLSYYRSQDEMTHTCRGTVYLESAHLSSNDACHFIISNGSTILHLRTSTETDKQRWMSALELAKQKALKSRKQYQDSDEDISTTDDANDQQLNQTQHHQQQLANLSDQTKLLTTTTERAELVTMNKTFDAKLDDLKMCMDLINRHYQALCRTLGDLEQIDKSEATVNIIKSVNERATLFRITSTAMLNACQELVQLIQNQGRKWQKAIQFERDARLRMERMCEQVASQTVRLEKQMQRASRNDKKTVSAGRSTITAIKSSDLRGANEGSALSDDDEFYDAIDDPQTIGVFRVPLQQHGSNNDKESPNIVDDDASSYDEDESESEGQNENKLPMVIVKAPKTGEITDDATVTTESTSSGAVQKSGNNSNQQVAVSKRKRRDAIPERPNYSINLWSIIKNCVGKDLSKIPIPVNFSEPISMLQRMTEELEYSSVLDTAAKINNNWEQLAYVAAFTISSYSTTTTRVNKPFNPLLGETYECDRTDDLGWKSIAEQVSHHPPALSTHVEGQGWTLYQEFTMTSKFRGQYLSITPLGYSHLIFKNTGNHFTWRKVTTLVNNIIVGKLWIDNVGEMDIINHTTNDVCKLKYFPYSYFSKDVPRKVTGVVTDASGQARWVLTGTWTDKIEGGPVESAPGRNPHPHHMETRNMKLLWQRKMPPPHLESMYNFTQLAIELNEDEPGVAPTDSRRRPDQRLMEEARWDEANQEKLRVEEKQRQVRRTRESSEHHNYESKWFKRQHDLLTDSEMHIYTNEYWECRDFAQHYSRIRLFEYESYSDAKFLKFNINGPTKLANWSLTIATEGKCPEQFANIHFYLQYGAYPLTAPRNETFPQGFITSRHHLFKLFFNQTLINPLIQINSPLIGTWFATTFVDRSTSTIKRKISNAGCNFYLSTWLDYEVIPIPLTLTLNDQVQIVLHNDKPSIYASYYTSVGNARLMILSEWSSNCDIKILAKIHSLPSASLYDYKTVCKSKTCSIEIDQLSGFLWIYFEITVSNLSCLANPIYGHLLIRPIECLSSNNVCIQPFPTRRIMFNYYYDFLYVPIYTTNRLTSSSTSSITFNGQAFSTYSYEFIVDDRNIGGTLHFDFESRIMWPFASLNANISILGCISKFRPRFYDTCENDYRIVIEKNSMVIRSIPYPEMASWYITLKYACNGLPNECANASLTLMFQISSSQCTKQQCGTYGICRILTSQQNVFSTCTCLGGYRGYGCTDSTHAYTSKSLSSVLFLTISNLMFLPAIILAIYRRLYIEALVYSFNMFFSTFYHACDQDMNKFCIFKYDGLQLSDFIGSYASFVITLITMAIVPRSTKVFLFMLGVLTCIVINSRDRFDHFQFIFLISITFLFTIVTWTIGSIKQHRLRPSSKHLLFYTPGFLLALAGLILFAFCETDENYWYTHSLWHIFIAGSILFFLPHKKSSKRQAVATTLDVNINNESPSIGTGNQTARPPIDNASLSSSNTDSSKKSTDNLLS</sequence>
<keyword evidence="6" id="KW-0597">Phosphoprotein</keyword>